<dbReference type="PANTHER" id="PTHR42912">
    <property type="entry name" value="METHYLTRANSFERASE"/>
    <property type="match status" value="1"/>
</dbReference>
<comment type="caution">
    <text evidence="2">The sequence shown here is derived from an EMBL/GenBank/DDBJ whole genome shotgun (WGS) entry which is preliminary data.</text>
</comment>
<dbReference type="AlphaFoldDB" id="A0A919UNG6"/>
<name>A0A919UNG6_9ACTN</name>
<proteinExistence type="predicted"/>
<dbReference type="GO" id="GO:0008757">
    <property type="term" value="F:S-adenosylmethionine-dependent methyltransferase activity"/>
    <property type="evidence" value="ECO:0007669"/>
    <property type="project" value="InterPro"/>
</dbReference>
<keyword evidence="3" id="KW-1185">Reference proteome</keyword>
<accession>A0A919UNG6</accession>
<evidence type="ECO:0000259" key="1">
    <source>
        <dbReference type="Pfam" id="PF08241"/>
    </source>
</evidence>
<dbReference type="Proteomes" id="UP000640052">
    <property type="component" value="Unassembled WGS sequence"/>
</dbReference>
<protein>
    <recommendedName>
        <fullName evidence="1">Methyltransferase type 11 domain-containing protein</fullName>
    </recommendedName>
</protein>
<dbReference type="EMBL" id="BOOA01000019">
    <property type="protein sequence ID" value="GIH24467.1"/>
    <property type="molecule type" value="Genomic_DNA"/>
</dbReference>
<dbReference type="Pfam" id="PF08241">
    <property type="entry name" value="Methyltransf_11"/>
    <property type="match status" value="1"/>
</dbReference>
<dbReference type="Gene3D" id="3.40.50.150">
    <property type="entry name" value="Vaccinia Virus protein VP39"/>
    <property type="match status" value="1"/>
</dbReference>
<sequence length="171" mass="18885">MSVTNRQREVAELLAHGRDDRVLEVGYGPGKLIALLASAGTVYGVDPSAEMRVQATARNRKKARTGQVDLRLGTADATGFPDGYFDGVISVNNVALWPDLEAGLRELHRVTRPGGRLVVAWHGGTKPSRITRRLRLPEPMLSRIQDALAGRFEKVDRHELRSLTAFRAYKS</sequence>
<feature type="domain" description="Methyltransferase type 11" evidence="1">
    <location>
        <begin position="23"/>
        <end position="119"/>
    </location>
</feature>
<evidence type="ECO:0000313" key="3">
    <source>
        <dbReference type="Proteomes" id="UP000640052"/>
    </source>
</evidence>
<dbReference type="SUPFAM" id="SSF53335">
    <property type="entry name" value="S-adenosyl-L-methionine-dependent methyltransferases"/>
    <property type="match status" value="1"/>
</dbReference>
<dbReference type="CDD" id="cd02440">
    <property type="entry name" value="AdoMet_MTases"/>
    <property type="match status" value="1"/>
</dbReference>
<evidence type="ECO:0000313" key="2">
    <source>
        <dbReference type="EMBL" id="GIH24467.1"/>
    </source>
</evidence>
<dbReference type="InterPro" id="IPR029063">
    <property type="entry name" value="SAM-dependent_MTases_sf"/>
</dbReference>
<dbReference type="InterPro" id="IPR050508">
    <property type="entry name" value="Methyltransf_Superfamily"/>
</dbReference>
<dbReference type="InterPro" id="IPR013216">
    <property type="entry name" value="Methyltransf_11"/>
</dbReference>
<reference evidence="2" key="1">
    <citation type="submission" date="2021-01" db="EMBL/GenBank/DDBJ databases">
        <title>Whole genome shotgun sequence of Acrocarpospora phusangensis NBRC 108782.</title>
        <authorList>
            <person name="Komaki H."/>
            <person name="Tamura T."/>
        </authorList>
    </citation>
    <scope>NUCLEOTIDE SEQUENCE</scope>
    <source>
        <strain evidence="2">NBRC 108782</strain>
    </source>
</reference>
<gene>
    <name evidence="2" type="ORF">Aph01nite_27770</name>
</gene>
<organism evidence="2 3">
    <name type="scientific">Acrocarpospora phusangensis</name>
    <dbReference type="NCBI Taxonomy" id="1070424"/>
    <lineage>
        <taxon>Bacteria</taxon>
        <taxon>Bacillati</taxon>
        <taxon>Actinomycetota</taxon>
        <taxon>Actinomycetes</taxon>
        <taxon>Streptosporangiales</taxon>
        <taxon>Streptosporangiaceae</taxon>
        <taxon>Acrocarpospora</taxon>
    </lineage>
</organism>